<dbReference type="InterPro" id="IPR016047">
    <property type="entry name" value="M23ase_b-sheet_dom"/>
</dbReference>
<dbReference type="EMBL" id="JBHSQJ010000021">
    <property type="protein sequence ID" value="MFC5906927.1"/>
    <property type="molecule type" value="Genomic_DNA"/>
</dbReference>
<evidence type="ECO:0000313" key="5">
    <source>
        <dbReference type="Proteomes" id="UP001596174"/>
    </source>
</evidence>
<name>A0ABW1FYE9_9ACTN</name>
<feature type="compositionally biased region" description="Acidic residues" evidence="1">
    <location>
        <begin position="153"/>
        <end position="176"/>
    </location>
</feature>
<feature type="compositionally biased region" description="Basic residues" evidence="1">
    <location>
        <begin position="183"/>
        <end position="194"/>
    </location>
</feature>
<dbReference type="RefSeq" id="WP_380580828.1">
    <property type="nucleotide sequence ID" value="NZ_JBHSQJ010000021.1"/>
</dbReference>
<feature type="domain" description="M23ase beta-sheet core" evidence="3">
    <location>
        <begin position="309"/>
        <end position="402"/>
    </location>
</feature>
<keyword evidence="5" id="KW-1185">Reference proteome</keyword>
<feature type="region of interest" description="Disordered" evidence="1">
    <location>
        <begin position="137"/>
        <end position="194"/>
    </location>
</feature>
<dbReference type="Proteomes" id="UP001596174">
    <property type="component" value="Unassembled WGS sequence"/>
</dbReference>
<dbReference type="SUPFAM" id="SSF51261">
    <property type="entry name" value="Duplicated hybrid motif"/>
    <property type="match status" value="1"/>
</dbReference>
<dbReference type="GO" id="GO:0016787">
    <property type="term" value="F:hydrolase activity"/>
    <property type="evidence" value="ECO:0007669"/>
    <property type="project" value="UniProtKB-KW"/>
</dbReference>
<evidence type="ECO:0000256" key="1">
    <source>
        <dbReference type="SAM" id="MobiDB-lite"/>
    </source>
</evidence>
<comment type="caution">
    <text evidence="4">The sequence shown here is derived from an EMBL/GenBank/DDBJ whole genome shotgun (WGS) entry which is preliminary data.</text>
</comment>
<keyword evidence="2" id="KW-0472">Membrane</keyword>
<organism evidence="4 5">
    <name type="scientific">Streptacidiphilus monticola</name>
    <dbReference type="NCBI Taxonomy" id="2161674"/>
    <lineage>
        <taxon>Bacteria</taxon>
        <taxon>Bacillati</taxon>
        <taxon>Actinomycetota</taxon>
        <taxon>Actinomycetes</taxon>
        <taxon>Kitasatosporales</taxon>
        <taxon>Streptomycetaceae</taxon>
        <taxon>Streptacidiphilus</taxon>
    </lineage>
</organism>
<evidence type="ECO:0000313" key="4">
    <source>
        <dbReference type="EMBL" id="MFC5906927.1"/>
    </source>
</evidence>
<reference evidence="5" key="1">
    <citation type="journal article" date="2019" name="Int. J. Syst. Evol. Microbiol.">
        <title>The Global Catalogue of Microorganisms (GCM) 10K type strain sequencing project: providing services to taxonomists for standard genome sequencing and annotation.</title>
        <authorList>
            <consortium name="The Broad Institute Genomics Platform"/>
            <consortium name="The Broad Institute Genome Sequencing Center for Infectious Disease"/>
            <person name="Wu L."/>
            <person name="Ma J."/>
        </authorList>
    </citation>
    <scope>NUCLEOTIDE SEQUENCE [LARGE SCALE GENOMIC DNA]</scope>
    <source>
        <strain evidence="5">JCM 4816</strain>
    </source>
</reference>
<dbReference type="Gene3D" id="2.70.70.10">
    <property type="entry name" value="Glucose Permease (Domain IIA)"/>
    <property type="match status" value="1"/>
</dbReference>
<dbReference type="PANTHER" id="PTHR21666:SF270">
    <property type="entry name" value="MUREIN HYDROLASE ACTIVATOR ENVC"/>
    <property type="match status" value="1"/>
</dbReference>
<protein>
    <submittedName>
        <fullName evidence="4">M23 family metallopeptidase</fullName>
        <ecNumber evidence="4">3.4.24.-</ecNumber>
    </submittedName>
</protein>
<dbReference type="InterPro" id="IPR050570">
    <property type="entry name" value="Cell_wall_metabolism_enzyme"/>
</dbReference>
<proteinExistence type="predicted"/>
<feature type="transmembrane region" description="Helical" evidence="2">
    <location>
        <begin position="195"/>
        <end position="218"/>
    </location>
</feature>
<sequence>MTTDTSWYGYETLAQPDPGYAYQYDPVTQQYTYVPVGFAPEQDPYAAAQGYDSAYAYGYDASVYAYPVPEQYQGGPQYDGYSQVACYDQQFAAMPASGPGAVWAEAVPSYAPEDAAGFGDGAESTSLLDPSVLLLDHTTADPSDAHDPADPADAFDADADEQDEAEQSADQPDADQPDLGPRAARRRSAPRKRSTLLKVGVPSVAFLGMAGTAAAVMAPAGSSTASAASASAATQANSAASAKASALAASAAQAAAERASRDQQRTALQLRQAAAKKKAAEAPRYTLPIAFHTGLSALFGQAGTHWSRLHTGIDFPVSVGTPVHAVTAGTVTTEWNPFYGYMVKLTAPDGTVTWYCHLSRYKVRSGKVNVGDVIAYSGDTGNSTGPHLHFEVHPAGGDAIDPLPWLLAHGLDPR</sequence>
<evidence type="ECO:0000256" key="2">
    <source>
        <dbReference type="SAM" id="Phobius"/>
    </source>
</evidence>
<dbReference type="InterPro" id="IPR011055">
    <property type="entry name" value="Dup_hybrid_motif"/>
</dbReference>
<gene>
    <name evidence="4" type="ORF">ACFP3V_06830</name>
</gene>
<evidence type="ECO:0000259" key="3">
    <source>
        <dbReference type="Pfam" id="PF01551"/>
    </source>
</evidence>
<keyword evidence="4" id="KW-0378">Hydrolase</keyword>
<dbReference type="EC" id="3.4.24.-" evidence="4"/>
<accession>A0ABW1FYE9</accession>
<keyword evidence="2" id="KW-1133">Transmembrane helix</keyword>
<keyword evidence="2" id="KW-0812">Transmembrane</keyword>
<dbReference type="PANTHER" id="PTHR21666">
    <property type="entry name" value="PEPTIDASE-RELATED"/>
    <property type="match status" value="1"/>
</dbReference>
<dbReference type="CDD" id="cd12797">
    <property type="entry name" value="M23_peptidase"/>
    <property type="match status" value="1"/>
</dbReference>
<dbReference type="Pfam" id="PF01551">
    <property type="entry name" value="Peptidase_M23"/>
    <property type="match status" value="1"/>
</dbReference>